<sequence>MAIGTAAETARATTVHDVLVTSSLRRLVIMSALGILFLVTGHEPFGAAAAHVAALGLAISMVIRPPRADRLRARRERKPWRVVVPRWICSGRDRQTHAPILRYHRHERG</sequence>
<gene>
    <name evidence="2" type="ORF">ACFFQA_32415</name>
</gene>
<evidence type="ECO:0000313" key="3">
    <source>
        <dbReference type="Proteomes" id="UP001589693"/>
    </source>
</evidence>
<organism evidence="2 3">
    <name type="scientific">Allokutzneria oryzae</name>
    <dbReference type="NCBI Taxonomy" id="1378989"/>
    <lineage>
        <taxon>Bacteria</taxon>
        <taxon>Bacillati</taxon>
        <taxon>Actinomycetota</taxon>
        <taxon>Actinomycetes</taxon>
        <taxon>Pseudonocardiales</taxon>
        <taxon>Pseudonocardiaceae</taxon>
        <taxon>Allokutzneria</taxon>
    </lineage>
</organism>
<keyword evidence="1" id="KW-0812">Transmembrane</keyword>
<evidence type="ECO:0000313" key="2">
    <source>
        <dbReference type="EMBL" id="MFB9908665.1"/>
    </source>
</evidence>
<keyword evidence="3" id="KW-1185">Reference proteome</keyword>
<proteinExistence type="predicted"/>
<dbReference type="RefSeq" id="WP_377860576.1">
    <property type="nucleotide sequence ID" value="NZ_JBHLZU010000027.1"/>
</dbReference>
<dbReference type="Proteomes" id="UP001589693">
    <property type="component" value="Unassembled WGS sequence"/>
</dbReference>
<feature type="transmembrane region" description="Helical" evidence="1">
    <location>
        <begin position="45"/>
        <end position="63"/>
    </location>
</feature>
<reference evidence="2 3" key="1">
    <citation type="submission" date="2024-09" db="EMBL/GenBank/DDBJ databases">
        <authorList>
            <person name="Sun Q."/>
            <person name="Mori K."/>
        </authorList>
    </citation>
    <scope>NUCLEOTIDE SEQUENCE [LARGE SCALE GENOMIC DNA]</scope>
    <source>
        <strain evidence="2 3">TBRC 7907</strain>
    </source>
</reference>
<feature type="transmembrane region" description="Helical" evidence="1">
    <location>
        <begin position="18"/>
        <end position="39"/>
    </location>
</feature>
<keyword evidence="1" id="KW-1133">Transmembrane helix</keyword>
<name>A0ABV6A671_9PSEU</name>
<comment type="caution">
    <text evidence="2">The sequence shown here is derived from an EMBL/GenBank/DDBJ whole genome shotgun (WGS) entry which is preliminary data.</text>
</comment>
<evidence type="ECO:0000256" key="1">
    <source>
        <dbReference type="SAM" id="Phobius"/>
    </source>
</evidence>
<keyword evidence="1" id="KW-0472">Membrane</keyword>
<accession>A0ABV6A671</accession>
<dbReference type="EMBL" id="JBHLZU010000027">
    <property type="protein sequence ID" value="MFB9908665.1"/>
    <property type="molecule type" value="Genomic_DNA"/>
</dbReference>
<protein>
    <submittedName>
        <fullName evidence="2">Uncharacterized protein</fullName>
    </submittedName>
</protein>